<evidence type="ECO:0000313" key="2">
    <source>
        <dbReference type="EMBL" id="MED6212635.1"/>
    </source>
</evidence>
<reference evidence="2 3" key="1">
    <citation type="journal article" date="2023" name="Plants (Basel)">
        <title>Bridging the Gap: Combining Genomics and Transcriptomics Approaches to Understand Stylosanthes scabra, an Orphan Legume from the Brazilian Caatinga.</title>
        <authorList>
            <person name="Ferreira-Neto J.R.C."/>
            <person name="da Silva M.D."/>
            <person name="Binneck E."/>
            <person name="de Melo N.F."/>
            <person name="da Silva R.H."/>
            <person name="de Melo A.L.T.M."/>
            <person name="Pandolfi V."/>
            <person name="Bustamante F.O."/>
            <person name="Brasileiro-Vidal A.C."/>
            <person name="Benko-Iseppon A.M."/>
        </authorList>
    </citation>
    <scope>NUCLEOTIDE SEQUENCE [LARGE SCALE GENOMIC DNA]</scope>
    <source>
        <tissue evidence="2">Leaves</tissue>
    </source>
</reference>
<dbReference type="Proteomes" id="UP001341840">
    <property type="component" value="Unassembled WGS sequence"/>
</dbReference>
<feature type="compositionally biased region" description="Basic and acidic residues" evidence="1">
    <location>
        <begin position="385"/>
        <end position="395"/>
    </location>
</feature>
<feature type="compositionally biased region" description="Basic and acidic residues" evidence="1">
    <location>
        <begin position="209"/>
        <end position="283"/>
    </location>
</feature>
<proteinExistence type="predicted"/>
<name>A0ABU6YQE3_9FABA</name>
<feature type="non-terminal residue" evidence="2">
    <location>
        <position position="419"/>
    </location>
</feature>
<sequence length="419" mass="48223">MSGTPKRSHEDTLHPSSKHPHDDSSTYSKLVSASNEYHVPYDIGQDSRAAKTSRTDLRDADRKSPLPSVYRITSASNDSHPDHPPGIENKIEAKDSKDNKDFRFENRDSKIEKKDFHIEARRDAQSSKNEKDLRVECRGDDNKDVKYDRESHNESKCDKTEKDGYGVVSSHLNWKESKDYHRGKRYSDSPSGSLDTWQMTRGNTQGPLEARKESSITKDRDHVEAHEAVGENKEDKDLERSEKEKKDHPKERENSKDREKDQIKKDPLNGMDKEVPNTDKKLGDGLVKLPEQEIVLPEQKKQKDADSWKNVDREAKEKRKDRDADLEGDKSDRPDKRNRGFDKESDDGCADVEGTVEKEKEPYNFSAQQRKRIQRSRGSPQVPNREPRFRSRSADNDGSQGMMSFCFTGLICERLLNFC</sequence>
<feature type="compositionally biased region" description="Basic and acidic residues" evidence="1">
    <location>
        <begin position="298"/>
        <end position="343"/>
    </location>
</feature>
<dbReference type="EMBL" id="JASCZI010243076">
    <property type="protein sequence ID" value="MED6212635.1"/>
    <property type="molecule type" value="Genomic_DNA"/>
</dbReference>
<gene>
    <name evidence="2" type="ORF">PIB30_085369</name>
</gene>
<organism evidence="2 3">
    <name type="scientific">Stylosanthes scabra</name>
    <dbReference type="NCBI Taxonomy" id="79078"/>
    <lineage>
        <taxon>Eukaryota</taxon>
        <taxon>Viridiplantae</taxon>
        <taxon>Streptophyta</taxon>
        <taxon>Embryophyta</taxon>
        <taxon>Tracheophyta</taxon>
        <taxon>Spermatophyta</taxon>
        <taxon>Magnoliopsida</taxon>
        <taxon>eudicotyledons</taxon>
        <taxon>Gunneridae</taxon>
        <taxon>Pentapetalae</taxon>
        <taxon>rosids</taxon>
        <taxon>fabids</taxon>
        <taxon>Fabales</taxon>
        <taxon>Fabaceae</taxon>
        <taxon>Papilionoideae</taxon>
        <taxon>50 kb inversion clade</taxon>
        <taxon>dalbergioids sensu lato</taxon>
        <taxon>Dalbergieae</taxon>
        <taxon>Pterocarpus clade</taxon>
        <taxon>Stylosanthes</taxon>
    </lineage>
</organism>
<feature type="compositionally biased region" description="Basic and acidic residues" evidence="1">
    <location>
        <begin position="7"/>
        <end position="24"/>
    </location>
</feature>
<feature type="compositionally biased region" description="Polar residues" evidence="1">
    <location>
        <begin position="188"/>
        <end position="206"/>
    </location>
</feature>
<feature type="compositionally biased region" description="Basic and acidic residues" evidence="1">
    <location>
        <begin position="53"/>
        <end position="64"/>
    </location>
</feature>
<evidence type="ECO:0000256" key="1">
    <source>
        <dbReference type="SAM" id="MobiDB-lite"/>
    </source>
</evidence>
<keyword evidence="3" id="KW-1185">Reference proteome</keyword>
<accession>A0ABU6YQE3</accession>
<comment type="caution">
    <text evidence="2">The sequence shown here is derived from an EMBL/GenBank/DDBJ whole genome shotgun (WGS) entry which is preliminary data.</text>
</comment>
<evidence type="ECO:0000313" key="3">
    <source>
        <dbReference type="Proteomes" id="UP001341840"/>
    </source>
</evidence>
<feature type="compositionally biased region" description="Polar residues" evidence="1">
    <location>
        <begin position="26"/>
        <end position="35"/>
    </location>
</feature>
<feature type="compositionally biased region" description="Basic and acidic residues" evidence="1">
    <location>
        <begin position="79"/>
        <end position="164"/>
    </location>
</feature>
<feature type="region of interest" description="Disordered" evidence="1">
    <location>
        <begin position="1"/>
        <end position="400"/>
    </location>
</feature>
<protein>
    <submittedName>
        <fullName evidence="2">Uncharacterized protein</fullName>
    </submittedName>
</protein>